<feature type="region of interest" description="Disordered" evidence="2">
    <location>
        <begin position="316"/>
        <end position="335"/>
    </location>
</feature>
<dbReference type="GO" id="GO:0016567">
    <property type="term" value="P:protein ubiquitination"/>
    <property type="evidence" value="ECO:0007669"/>
    <property type="project" value="InterPro"/>
</dbReference>
<dbReference type="Pfam" id="PF00076">
    <property type="entry name" value="RRM_1"/>
    <property type="match status" value="2"/>
</dbReference>
<dbReference type="AlphaFoldDB" id="A0AAD3HRS5"/>
<feature type="domain" description="U-box" evidence="4">
    <location>
        <begin position="372"/>
        <end position="445"/>
    </location>
</feature>
<evidence type="ECO:0000313" key="6">
    <source>
        <dbReference type="Proteomes" id="UP001054857"/>
    </source>
</evidence>
<proteinExistence type="predicted"/>
<evidence type="ECO:0000256" key="1">
    <source>
        <dbReference type="PROSITE-ProRule" id="PRU00176"/>
    </source>
</evidence>
<evidence type="ECO:0000313" key="5">
    <source>
        <dbReference type="EMBL" id="GFR50240.1"/>
    </source>
</evidence>
<dbReference type="PROSITE" id="PS51698">
    <property type="entry name" value="U_BOX"/>
    <property type="match status" value="1"/>
</dbReference>
<dbReference type="InterPro" id="IPR003613">
    <property type="entry name" value="Ubox_domain"/>
</dbReference>
<accession>A0AAD3HRS5</accession>
<dbReference type="SMART" id="SM00504">
    <property type="entry name" value="Ubox"/>
    <property type="match status" value="1"/>
</dbReference>
<sequence length="610" mass="64675">MASHQKVLESATSLERFLNRSVIFVQGIDPNASKSEIVQVLNQAIKQPQQGGIDILTTPEGKNRGTAFLNFSKKEDAKTALEKWRFGLELRGRPLKIQYSSDREFKDVLQSPLVARFKVLIRNLPEELDPPALYDKYSAFGEIIQVHTNQDHYGQYFAIIQYVEVASVARAIQHTNRQRVYNNVLMVEPYKPNASYGPIPRNFGAAATPNGTNATGAAASSSSSTAAGAAAGGGSGPSARVIGGHISAHQGITYAALQQQQERELQEQEQEYLSYSAGSGGAAAAAGATQRATADGTSGGGAAAAASSSSPVSATAAATAAAEQRQQSTGSGMLPVPSFYAAPPASPPVHSLSGATGSLQGLLTAALTRAHLLEELLCCPITQEPLVDPVLAADGNTYERIAIEAWLANHDTSPLTNQVLSTKLLTPNNLVRKIAEELKGSGPAGSGLDEQDAAAGSFGEAEAAPDVFAATMAQQQTTTLVAVSSDSGTAAAREAAVVRVAVPIPVPTAAAPTTAQQQQQEQQQQPAVTAESQSYYTTAPQQQQSQHPVFGIFRHHASQQQQQQLQPHPVLVQIPQLQHQQQVHYTQAQPQQYQYQIPAASIYGYRPMGM</sequence>
<evidence type="ECO:0000256" key="2">
    <source>
        <dbReference type="SAM" id="MobiDB-lite"/>
    </source>
</evidence>
<dbReference type="GO" id="GO:0003723">
    <property type="term" value="F:RNA binding"/>
    <property type="evidence" value="ECO:0007669"/>
    <property type="project" value="UniProtKB-UniRule"/>
</dbReference>
<feature type="compositionally biased region" description="Low complexity" evidence="2">
    <location>
        <begin position="511"/>
        <end position="530"/>
    </location>
</feature>
<dbReference type="PANTHER" id="PTHR46573:SF1">
    <property type="entry name" value="WD REPEAT, SAM AND U-BOX DOMAIN-CONTAINING PROTEIN 1"/>
    <property type="match status" value="1"/>
</dbReference>
<feature type="compositionally biased region" description="Low complexity" evidence="2">
    <location>
        <begin position="212"/>
        <end position="229"/>
    </location>
</feature>
<dbReference type="SUPFAM" id="SSF54928">
    <property type="entry name" value="RNA-binding domain, RBD"/>
    <property type="match status" value="1"/>
</dbReference>
<name>A0AAD3HRS5_9CHLO</name>
<dbReference type="Pfam" id="PF04564">
    <property type="entry name" value="U-box"/>
    <property type="match status" value="1"/>
</dbReference>
<dbReference type="InterPro" id="IPR052085">
    <property type="entry name" value="WD-SAM-U-box"/>
</dbReference>
<dbReference type="InterPro" id="IPR035979">
    <property type="entry name" value="RBD_domain_sf"/>
</dbReference>
<dbReference type="CDD" id="cd16655">
    <property type="entry name" value="RING-Ubox_WDSUB1-like"/>
    <property type="match status" value="1"/>
</dbReference>
<dbReference type="GO" id="GO:0004842">
    <property type="term" value="F:ubiquitin-protein transferase activity"/>
    <property type="evidence" value="ECO:0007669"/>
    <property type="project" value="InterPro"/>
</dbReference>
<dbReference type="InterPro" id="IPR013083">
    <property type="entry name" value="Znf_RING/FYVE/PHD"/>
</dbReference>
<feature type="region of interest" description="Disordered" evidence="2">
    <location>
        <begin position="511"/>
        <end position="541"/>
    </location>
</feature>
<dbReference type="PANTHER" id="PTHR46573">
    <property type="entry name" value="WD REPEAT, SAM AND U-BOX DOMAIN-CONTAINING PROTEIN 1"/>
    <property type="match status" value="1"/>
</dbReference>
<dbReference type="PROSITE" id="PS50102">
    <property type="entry name" value="RRM"/>
    <property type="match status" value="2"/>
</dbReference>
<protein>
    <recommendedName>
        <fullName evidence="7">U-box domain-containing protein</fullName>
    </recommendedName>
</protein>
<dbReference type="Gene3D" id="3.30.40.10">
    <property type="entry name" value="Zinc/RING finger domain, C3HC4 (zinc finger)"/>
    <property type="match status" value="1"/>
</dbReference>
<feature type="region of interest" description="Disordered" evidence="2">
    <location>
        <begin position="212"/>
        <end position="234"/>
    </location>
</feature>
<feature type="compositionally biased region" description="Polar residues" evidence="2">
    <location>
        <begin position="531"/>
        <end position="541"/>
    </location>
</feature>
<dbReference type="Gene3D" id="3.30.70.330">
    <property type="match status" value="2"/>
</dbReference>
<gene>
    <name evidence="5" type="ORF">Agub_g12426</name>
</gene>
<reference evidence="5 6" key="1">
    <citation type="journal article" date="2021" name="Sci. Rep.">
        <title>Genome sequencing of the multicellular alga Astrephomene provides insights into convergent evolution of germ-soma differentiation.</title>
        <authorList>
            <person name="Yamashita S."/>
            <person name="Yamamoto K."/>
            <person name="Matsuzaki R."/>
            <person name="Suzuki S."/>
            <person name="Yamaguchi H."/>
            <person name="Hirooka S."/>
            <person name="Minakuchi Y."/>
            <person name="Miyagishima S."/>
            <person name="Kawachi M."/>
            <person name="Toyoda A."/>
            <person name="Nozaki H."/>
        </authorList>
    </citation>
    <scope>NUCLEOTIDE SEQUENCE [LARGE SCALE GENOMIC DNA]</scope>
    <source>
        <strain evidence="5 6">NIES-4017</strain>
    </source>
</reference>
<feature type="domain" description="RRM" evidence="3">
    <location>
        <begin position="117"/>
        <end position="192"/>
    </location>
</feature>
<dbReference type="Proteomes" id="UP001054857">
    <property type="component" value="Unassembled WGS sequence"/>
</dbReference>
<dbReference type="InterPro" id="IPR012677">
    <property type="entry name" value="Nucleotide-bd_a/b_plait_sf"/>
</dbReference>
<feature type="domain" description="RRM" evidence="3">
    <location>
        <begin position="21"/>
        <end position="102"/>
    </location>
</feature>
<comment type="caution">
    <text evidence="5">The sequence shown here is derived from an EMBL/GenBank/DDBJ whole genome shotgun (WGS) entry which is preliminary data.</text>
</comment>
<dbReference type="SMART" id="SM00360">
    <property type="entry name" value="RRM"/>
    <property type="match status" value="2"/>
</dbReference>
<evidence type="ECO:0000259" key="4">
    <source>
        <dbReference type="PROSITE" id="PS51698"/>
    </source>
</evidence>
<dbReference type="SUPFAM" id="SSF57850">
    <property type="entry name" value="RING/U-box"/>
    <property type="match status" value="1"/>
</dbReference>
<dbReference type="EMBL" id="BMAR01000036">
    <property type="protein sequence ID" value="GFR50240.1"/>
    <property type="molecule type" value="Genomic_DNA"/>
</dbReference>
<dbReference type="InterPro" id="IPR000504">
    <property type="entry name" value="RRM_dom"/>
</dbReference>
<keyword evidence="1" id="KW-0694">RNA-binding</keyword>
<keyword evidence="6" id="KW-1185">Reference proteome</keyword>
<evidence type="ECO:0008006" key="7">
    <source>
        <dbReference type="Google" id="ProtNLM"/>
    </source>
</evidence>
<dbReference type="CDD" id="cd00590">
    <property type="entry name" value="RRM_SF"/>
    <property type="match status" value="2"/>
</dbReference>
<organism evidence="5 6">
    <name type="scientific">Astrephomene gubernaculifera</name>
    <dbReference type="NCBI Taxonomy" id="47775"/>
    <lineage>
        <taxon>Eukaryota</taxon>
        <taxon>Viridiplantae</taxon>
        <taxon>Chlorophyta</taxon>
        <taxon>core chlorophytes</taxon>
        <taxon>Chlorophyceae</taxon>
        <taxon>CS clade</taxon>
        <taxon>Chlamydomonadales</taxon>
        <taxon>Astrephomenaceae</taxon>
        <taxon>Astrephomene</taxon>
    </lineage>
</organism>
<evidence type="ECO:0000259" key="3">
    <source>
        <dbReference type="PROSITE" id="PS50102"/>
    </source>
</evidence>